<comment type="caution">
    <text evidence="1">The sequence shown here is derived from an EMBL/GenBank/DDBJ whole genome shotgun (WGS) entry which is preliminary data.</text>
</comment>
<evidence type="ECO:0008006" key="3">
    <source>
        <dbReference type="Google" id="ProtNLM"/>
    </source>
</evidence>
<dbReference type="Gene3D" id="3.30.1820.10">
    <property type="entry name" value="Lp2179-like"/>
    <property type="match status" value="1"/>
</dbReference>
<dbReference type="InterPro" id="IPR035942">
    <property type="entry name" value="Lp2179-like_sf"/>
</dbReference>
<dbReference type="AlphaFoldDB" id="A0A0R2I1F1"/>
<dbReference type="STRING" id="396268.IV45_GL000323"/>
<dbReference type="SUPFAM" id="SSF160800">
    <property type="entry name" value="Lp2179-like"/>
    <property type="match status" value="1"/>
</dbReference>
<dbReference type="InterPro" id="IPR014965">
    <property type="entry name" value="Amino_acid_metab_prot_put"/>
</dbReference>
<dbReference type="Proteomes" id="UP000050934">
    <property type="component" value="Unassembled WGS sequence"/>
</dbReference>
<dbReference type="EMBL" id="JQBW01000009">
    <property type="protein sequence ID" value="KRN58699.1"/>
    <property type="molecule type" value="Genomic_DNA"/>
</dbReference>
<reference evidence="1 2" key="1">
    <citation type="journal article" date="2015" name="Genome Announc.">
        <title>Expanding the biotechnology potential of lactobacilli through comparative genomics of 213 strains and associated genera.</title>
        <authorList>
            <person name="Sun Z."/>
            <person name="Harris H.M."/>
            <person name="McCann A."/>
            <person name="Guo C."/>
            <person name="Argimon S."/>
            <person name="Zhang W."/>
            <person name="Yang X."/>
            <person name="Jeffery I.B."/>
            <person name="Cooney J.C."/>
            <person name="Kagawa T.F."/>
            <person name="Liu W."/>
            <person name="Song Y."/>
            <person name="Salvetti E."/>
            <person name="Wrobel A."/>
            <person name="Rasinkangas P."/>
            <person name="Parkhill J."/>
            <person name="Rea M.C."/>
            <person name="O'Sullivan O."/>
            <person name="Ritari J."/>
            <person name="Douillard F.P."/>
            <person name="Paul Ross R."/>
            <person name="Yang R."/>
            <person name="Briner A.E."/>
            <person name="Felis G.E."/>
            <person name="de Vos W.M."/>
            <person name="Barrangou R."/>
            <person name="Klaenhammer T.R."/>
            <person name="Caufield P.W."/>
            <person name="Cui Y."/>
            <person name="Zhang H."/>
            <person name="O'Toole P.W."/>
        </authorList>
    </citation>
    <scope>NUCLEOTIDE SEQUENCE [LARGE SCALE GENOMIC DNA]</scope>
    <source>
        <strain evidence="1 2">DSM 17896</strain>
    </source>
</reference>
<proteinExistence type="predicted"/>
<dbReference type="Pfam" id="PF08866">
    <property type="entry name" value="DUF1831"/>
    <property type="match status" value="1"/>
</dbReference>
<evidence type="ECO:0000313" key="1">
    <source>
        <dbReference type="EMBL" id="KRN58699.1"/>
    </source>
</evidence>
<keyword evidence="2" id="KW-1185">Reference proteome</keyword>
<name>A0A0R2I1F1_9LACO</name>
<dbReference type="RefSeq" id="WP_057740833.1">
    <property type="nucleotide sequence ID" value="NZ_JQBW01000009.1"/>
</dbReference>
<evidence type="ECO:0000313" key="2">
    <source>
        <dbReference type="Proteomes" id="UP000050934"/>
    </source>
</evidence>
<accession>A0A0R2I1F1</accession>
<protein>
    <recommendedName>
        <fullName evidence="3">Cysteine desulfurase</fullName>
    </recommendedName>
</protein>
<dbReference type="OrthoDB" id="2166222at2"/>
<organism evidence="1 2">
    <name type="scientific">Limosilactobacillus secaliphilus</name>
    <dbReference type="NCBI Taxonomy" id="396268"/>
    <lineage>
        <taxon>Bacteria</taxon>
        <taxon>Bacillati</taxon>
        <taxon>Bacillota</taxon>
        <taxon>Bacilli</taxon>
        <taxon>Lactobacillales</taxon>
        <taxon>Lactobacillaceae</taxon>
        <taxon>Limosilactobacillus</taxon>
    </lineage>
</organism>
<dbReference type="PATRIC" id="fig|396268.3.peg.327"/>
<gene>
    <name evidence="1" type="ORF">IV45_GL000323</name>
</gene>
<sequence>MEFTHSNQLAGDTHRYSISPEIKEYTLIDLGFEKTARGNYKYSGSLDRHNPFKPYARLKITVAGDLSGFKMDTVNSNGFAKINIFKGPRKDELTTQLRFILNEMVERGIFTED</sequence>